<dbReference type="GO" id="GO:0008721">
    <property type="term" value="F:D-serine ammonia-lyase activity"/>
    <property type="evidence" value="ECO:0007669"/>
    <property type="project" value="TreeGrafter"/>
</dbReference>
<dbReference type="EC" id="5.1.1.1" evidence="4"/>
<dbReference type="EMBL" id="DWYG01000016">
    <property type="protein sequence ID" value="HJB41177.1"/>
    <property type="molecule type" value="Genomic_DNA"/>
</dbReference>
<dbReference type="Gene3D" id="3.20.20.10">
    <property type="entry name" value="Alanine racemase"/>
    <property type="match status" value="1"/>
</dbReference>
<dbReference type="Pfam" id="PF01168">
    <property type="entry name" value="Ala_racemase_N"/>
    <property type="match status" value="1"/>
</dbReference>
<accession>A0A9D2S271</accession>
<dbReference type="InterPro" id="IPR029066">
    <property type="entry name" value="PLP-binding_barrel"/>
</dbReference>
<protein>
    <submittedName>
        <fullName evidence="4">Alanine racemase</fullName>
        <ecNumber evidence="4">5.1.1.1</ecNumber>
    </submittedName>
</protein>
<evidence type="ECO:0000256" key="1">
    <source>
        <dbReference type="ARBA" id="ARBA00005323"/>
    </source>
</evidence>
<comment type="caution">
    <text evidence="4">The sequence shown here is derived from an EMBL/GenBank/DDBJ whole genome shotgun (WGS) entry which is preliminary data.</text>
</comment>
<dbReference type="SMART" id="SM01119">
    <property type="entry name" value="D-ser_dehydrat"/>
    <property type="match status" value="1"/>
</dbReference>
<reference evidence="4" key="1">
    <citation type="journal article" date="2021" name="PeerJ">
        <title>Extensive microbial diversity within the chicken gut microbiome revealed by metagenomics and culture.</title>
        <authorList>
            <person name="Gilroy R."/>
            <person name="Ravi A."/>
            <person name="Getino M."/>
            <person name="Pursley I."/>
            <person name="Horton D.L."/>
            <person name="Alikhan N.F."/>
            <person name="Baker D."/>
            <person name="Gharbi K."/>
            <person name="Hall N."/>
            <person name="Watson M."/>
            <person name="Adriaenssens E.M."/>
            <person name="Foster-Nyarko E."/>
            <person name="Jarju S."/>
            <person name="Secka A."/>
            <person name="Antonio M."/>
            <person name="Oren A."/>
            <person name="Chaudhuri R.R."/>
            <person name="La Ragione R."/>
            <person name="Hildebrand F."/>
            <person name="Pallen M.J."/>
        </authorList>
    </citation>
    <scope>NUCLEOTIDE SEQUENCE</scope>
    <source>
        <strain evidence="4">ChiBcec8-13705</strain>
    </source>
</reference>
<reference evidence="4" key="2">
    <citation type="submission" date="2021-04" db="EMBL/GenBank/DDBJ databases">
        <authorList>
            <person name="Gilroy R."/>
        </authorList>
    </citation>
    <scope>NUCLEOTIDE SEQUENCE</scope>
    <source>
        <strain evidence="4">ChiBcec8-13705</strain>
    </source>
</reference>
<gene>
    <name evidence="4" type="ORF">H9945_01605</name>
</gene>
<sequence>MTQSQLAQLETPCLVVDVAQVRRNIAKMQQAVARTGCALRPHIKTHKMPLFARMQVEAGACGITCAKVSEAEVMAAGGLRDIFIAYPLVGAFRIRRALALARHLDRLILAVDSLPGAEALSEAAAAAGQEVEIRLEIDTGAGRTGIPLSEAAALACRIARLPGLRLTGIYTFKSLVYRGAPTEDTDLAAREEGELMAEAARRLRAAGVEIRDISAGSTPTALGAAQTGLVTEVRPGTYLFNDLLLCQEHAATPEEIAVRYAATVISANHPDYAVLDGGCKTFSTDLVPNTPPYYFPGYAAVEGHPDLYLQRMNEEHGMVVAAEGQTGLQTGEILTLLPLHVCTAVNLQNSLYLLWEDGHLTREPVAARGCTV</sequence>
<feature type="domain" description="D-serine dehydratase-like" evidence="3">
    <location>
        <begin position="257"/>
        <end position="355"/>
    </location>
</feature>
<dbReference type="InterPro" id="IPR042208">
    <property type="entry name" value="D-ser_dehydrat-like_sf"/>
</dbReference>
<keyword evidence="4" id="KW-0413">Isomerase</keyword>
<evidence type="ECO:0000313" key="4">
    <source>
        <dbReference type="EMBL" id="HJB41177.1"/>
    </source>
</evidence>
<dbReference type="AlphaFoldDB" id="A0A9D2S271"/>
<evidence type="ECO:0000259" key="3">
    <source>
        <dbReference type="SMART" id="SM01119"/>
    </source>
</evidence>
<dbReference type="InterPro" id="IPR026956">
    <property type="entry name" value="D-ser_dehydrat-like_dom"/>
</dbReference>
<organism evidence="4 5">
    <name type="scientific">Candidatus Gemmiger avicola</name>
    <dbReference type="NCBI Taxonomy" id="2838605"/>
    <lineage>
        <taxon>Bacteria</taxon>
        <taxon>Bacillati</taxon>
        <taxon>Bacillota</taxon>
        <taxon>Clostridia</taxon>
        <taxon>Eubacteriales</taxon>
        <taxon>Gemmiger</taxon>
    </lineage>
</organism>
<name>A0A9D2S271_9FIRM</name>
<dbReference type="Gene3D" id="2.40.37.20">
    <property type="entry name" value="D-serine dehydratase-like domain"/>
    <property type="match status" value="1"/>
</dbReference>
<keyword evidence="2" id="KW-0456">Lyase</keyword>
<evidence type="ECO:0000256" key="2">
    <source>
        <dbReference type="ARBA" id="ARBA00023239"/>
    </source>
</evidence>
<dbReference type="PANTHER" id="PTHR28004">
    <property type="entry name" value="ZGC:162816-RELATED"/>
    <property type="match status" value="1"/>
</dbReference>
<dbReference type="PANTHER" id="PTHR28004:SF2">
    <property type="entry name" value="D-SERINE DEHYDRATASE"/>
    <property type="match status" value="1"/>
</dbReference>
<comment type="similarity">
    <text evidence="1">Belongs to the DSD1 family.</text>
</comment>
<dbReference type="InterPro" id="IPR051466">
    <property type="entry name" value="D-amino_acid_metab_enzyme"/>
</dbReference>
<evidence type="ECO:0000313" key="5">
    <source>
        <dbReference type="Proteomes" id="UP000886803"/>
    </source>
</evidence>
<dbReference type="Pfam" id="PF14031">
    <property type="entry name" value="D-ser_dehydrat"/>
    <property type="match status" value="1"/>
</dbReference>
<dbReference type="GO" id="GO:0008784">
    <property type="term" value="F:alanine racemase activity"/>
    <property type="evidence" value="ECO:0007669"/>
    <property type="project" value="UniProtKB-EC"/>
</dbReference>
<dbReference type="InterPro" id="IPR001608">
    <property type="entry name" value="Ala_racemase_N"/>
</dbReference>
<dbReference type="GO" id="GO:0036088">
    <property type="term" value="P:D-serine catabolic process"/>
    <property type="evidence" value="ECO:0007669"/>
    <property type="project" value="TreeGrafter"/>
</dbReference>
<dbReference type="SUPFAM" id="SSF51419">
    <property type="entry name" value="PLP-binding barrel"/>
    <property type="match status" value="1"/>
</dbReference>
<proteinExistence type="inferred from homology"/>
<dbReference type="Proteomes" id="UP000886803">
    <property type="component" value="Unassembled WGS sequence"/>
</dbReference>